<accession>A0A0N0P4A0</accession>
<organism evidence="1 2">
    <name type="scientific">Leptomonas seymouri</name>
    <dbReference type="NCBI Taxonomy" id="5684"/>
    <lineage>
        <taxon>Eukaryota</taxon>
        <taxon>Discoba</taxon>
        <taxon>Euglenozoa</taxon>
        <taxon>Kinetoplastea</taxon>
        <taxon>Metakinetoplastina</taxon>
        <taxon>Trypanosomatida</taxon>
        <taxon>Trypanosomatidae</taxon>
        <taxon>Leishmaniinae</taxon>
        <taxon>Leptomonas</taxon>
    </lineage>
</organism>
<dbReference type="OrthoDB" id="246407at2759"/>
<dbReference type="Gene3D" id="1.25.10.10">
    <property type="entry name" value="Leucine-rich Repeat Variant"/>
    <property type="match status" value="1"/>
</dbReference>
<comment type="caution">
    <text evidence="1">The sequence shown here is derived from an EMBL/GenBank/DDBJ whole genome shotgun (WGS) entry which is preliminary data.</text>
</comment>
<dbReference type="Proteomes" id="UP000038009">
    <property type="component" value="Unassembled WGS sequence"/>
</dbReference>
<gene>
    <name evidence="1" type="ORF">ABL78_5887</name>
</gene>
<dbReference type="OMA" id="WVEDNAW"/>
<dbReference type="GO" id="GO:0005829">
    <property type="term" value="C:cytosol"/>
    <property type="evidence" value="ECO:0007669"/>
    <property type="project" value="TreeGrafter"/>
</dbReference>
<dbReference type="VEuPathDB" id="TriTrypDB:Lsey_0211_0040"/>
<dbReference type="InterPro" id="IPR016024">
    <property type="entry name" value="ARM-type_fold"/>
</dbReference>
<dbReference type="GO" id="GO:0005635">
    <property type="term" value="C:nuclear envelope"/>
    <property type="evidence" value="ECO:0007669"/>
    <property type="project" value="TreeGrafter"/>
</dbReference>
<evidence type="ECO:0000313" key="2">
    <source>
        <dbReference type="Proteomes" id="UP000038009"/>
    </source>
</evidence>
<dbReference type="AlphaFoldDB" id="A0A0N0P4A0"/>
<dbReference type="InterPro" id="IPR011989">
    <property type="entry name" value="ARM-like"/>
</dbReference>
<evidence type="ECO:0008006" key="3">
    <source>
        <dbReference type="Google" id="ProtNLM"/>
    </source>
</evidence>
<dbReference type="PANTHER" id="PTHR10997:SF7">
    <property type="entry name" value="IMPORTIN-11"/>
    <property type="match status" value="1"/>
</dbReference>
<protein>
    <recommendedName>
        <fullName evidence="3">Importin N-terminal domain-containing protein</fullName>
    </recommendedName>
</protein>
<dbReference type="SUPFAM" id="SSF48371">
    <property type="entry name" value="ARM repeat"/>
    <property type="match status" value="1"/>
</dbReference>
<dbReference type="EMBL" id="LJSK01000211">
    <property type="protein sequence ID" value="KPI85049.1"/>
    <property type="molecule type" value="Genomic_DNA"/>
</dbReference>
<reference evidence="1 2" key="1">
    <citation type="journal article" date="2015" name="PLoS Pathog.">
        <title>Leptomonas seymouri: Adaptations to the Dixenous Life Cycle Analyzed by Genome Sequencing, Transcriptome Profiling and Co-infection with Leishmania donovani.</title>
        <authorList>
            <person name="Kraeva N."/>
            <person name="Butenko A."/>
            <person name="Hlavacova J."/>
            <person name="Kostygov A."/>
            <person name="Myskova J."/>
            <person name="Grybchuk D."/>
            <person name="Lestinova T."/>
            <person name="Votypka J."/>
            <person name="Volf P."/>
            <person name="Opperdoes F."/>
            <person name="Flegontov P."/>
            <person name="Lukes J."/>
            <person name="Yurchenko V."/>
        </authorList>
    </citation>
    <scope>NUCLEOTIDE SEQUENCE [LARGE SCALE GENOMIC DNA]</scope>
    <source>
        <strain evidence="1 2">ATCC 30220</strain>
    </source>
</reference>
<name>A0A0N0P4A0_LEPSE</name>
<proteinExistence type="predicted"/>
<evidence type="ECO:0000313" key="1">
    <source>
        <dbReference type="EMBL" id="KPI85049.1"/>
    </source>
</evidence>
<keyword evidence="2" id="KW-1185">Reference proteome</keyword>
<dbReference type="GO" id="GO:0006606">
    <property type="term" value="P:protein import into nucleus"/>
    <property type="evidence" value="ECO:0007669"/>
    <property type="project" value="TreeGrafter"/>
</dbReference>
<dbReference type="PANTHER" id="PTHR10997">
    <property type="entry name" value="IMPORTIN-7, 8, 11"/>
    <property type="match status" value="1"/>
</dbReference>
<sequence length="991" mass="106310">MDSLFEVLRSSTDNNTRKAAAAQLRQLQSEQPDAFLQHTYEGIASPHLTPELRFFLCALVLAFLDESWHSGVSPASQERFTALYVELATSQPFPSLLLARKVGSIVALMARRGSRKAQVGGMPPLVQHVVTRYVAALESAARSQAYDRACCMLLMAHLLLKEMQGSRIGHVFEDVSQAMVAPISSVFALLPDAAAMLAHYDMCLYLLKCSLRTFGRAVFHPAFCCFLLDTTWRLAEGLGQDVANPAEAERRLRLLEYALKTTEATVVYFPGRLQELGSEFFFAETPTGGSDASAVAGMAEGMPSLSTAAASAAPPQSLFALLAAIIRSPVEAVVSEKAVCRALRLFTALLSAEDGDPFIAQCLHNFTASSSSFPPFLQHVITTYLADDTSPAALAAWLQQPERAAAELDVDMDDEASMMSCAEQLFLAFTGSTGCAACALGVTWVVVNQLLQNGEVSPITAALHAIGIGYYTMASEDNASYLGFLREKLLPLLQPDTLAQTSPFIARRVVWLVGMWCESVTDTRDRHAVLTVLEAVLQHAVHTHNVVLVLVSLKSTENFISDNNFTLPDMPPTLVTTVLQTIEMLLTAVRSPTTVKELAALVHVLTEKGAVQEHGEVLVQLFTPPAQAIIESYETQRAKANAAGSTGLRVGSDDDEAEDAEDSLGSLSMLLDCLGSSVRQCSSDTAIWSLFSTIVQPCTLPTRPATAWAEDNAWELFLTMVQSSHTFNLAAAAQALPVSLQHTHRDFGLLPLVFRVVYSLLLLRQDTVEGVVAAEDVDAWVGVVRDCPSSELCGAVTALLTTVARMSSGPLRVALLRHGVHALLTSADVQADQHTLPLALALALSVASACSTEEQQQLVAEVHAAAQMPGGPQATFSTLLEQLVLLLDVSPSVMVSRAVAQLLDTLSTVTPHSLSAEDRGMVQRALESVAMSVTASCTTLGAEHGADGLGEEAGEARSPQEMLLEWLGDEDVPSTSPHVARVMNVFAALLS</sequence>